<evidence type="ECO:0000256" key="1">
    <source>
        <dbReference type="SAM" id="MobiDB-lite"/>
    </source>
</evidence>
<organism evidence="3 4">
    <name type="scientific">Atlantibacter hermannii NBRC 105704</name>
    <dbReference type="NCBI Taxonomy" id="1115512"/>
    <lineage>
        <taxon>Bacteria</taxon>
        <taxon>Pseudomonadati</taxon>
        <taxon>Pseudomonadota</taxon>
        <taxon>Gammaproteobacteria</taxon>
        <taxon>Enterobacterales</taxon>
        <taxon>Enterobacteriaceae</taxon>
        <taxon>Atlantibacter</taxon>
    </lineage>
</organism>
<gene>
    <name evidence="3" type="primary">pgaA</name>
    <name evidence="3" type="ORF">EH105704_10_01040</name>
</gene>
<feature type="region of interest" description="Disordered" evidence="1">
    <location>
        <begin position="414"/>
        <end position="433"/>
    </location>
</feature>
<dbReference type="SUPFAM" id="SSF48452">
    <property type="entry name" value="TPR-like"/>
    <property type="match status" value="1"/>
</dbReference>
<dbReference type="GeneID" id="92829723"/>
<dbReference type="NCBIfam" id="TIGR03939">
    <property type="entry name" value="PGA_TPR_OMP"/>
    <property type="match status" value="1"/>
</dbReference>
<dbReference type="EMBL" id="BAFF01000010">
    <property type="protein sequence ID" value="GAB52997.1"/>
    <property type="molecule type" value="Genomic_DNA"/>
</dbReference>
<evidence type="ECO:0000259" key="2">
    <source>
        <dbReference type="Pfam" id="PF21197"/>
    </source>
</evidence>
<protein>
    <submittedName>
        <fullName evidence="3">Biofilm adhesin PGA export protein</fullName>
    </submittedName>
</protein>
<comment type="caution">
    <text evidence="3">The sequence shown here is derived from an EMBL/GenBank/DDBJ whole genome shotgun (WGS) entry which is preliminary data.</text>
</comment>
<feature type="domain" description="PgaA membrane beta barrel" evidence="2">
    <location>
        <begin position="408"/>
        <end position="701"/>
    </location>
</feature>
<evidence type="ECO:0000313" key="4">
    <source>
        <dbReference type="Proteomes" id="UP000010297"/>
    </source>
</evidence>
<reference evidence="3 4" key="1">
    <citation type="submission" date="2012-02" db="EMBL/GenBank/DDBJ databases">
        <title>Whole genome shotgun sequence of Escherichia hermannii NBRC 105704.</title>
        <authorList>
            <person name="Yoshida I."/>
            <person name="Hosoyama A."/>
            <person name="Tsuchikane K."/>
            <person name="Katsumata H."/>
            <person name="Yamazaki S."/>
            <person name="Fujita N."/>
        </authorList>
    </citation>
    <scope>NUCLEOTIDE SEQUENCE [LARGE SCALE GENOMIC DNA]</scope>
    <source>
        <strain evidence="3 4">NBRC 105704</strain>
    </source>
</reference>
<dbReference type="GO" id="GO:1901515">
    <property type="term" value="F:poly-beta-1,6-N-acetyl-D-glucosamine transmembrane transporter activity"/>
    <property type="evidence" value="ECO:0007669"/>
    <property type="project" value="InterPro"/>
</dbReference>
<accession>H5V4T9</accession>
<dbReference type="RefSeq" id="WP_002437134.1">
    <property type="nucleotide sequence ID" value="NZ_BAFF01000010.1"/>
</dbReference>
<dbReference type="Proteomes" id="UP000010297">
    <property type="component" value="Unassembled WGS sequence"/>
</dbReference>
<dbReference type="InterPro" id="IPR011990">
    <property type="entry name" value="TPR-like_helical_dom_sf"/>
</dbReference>
<evidence type="ECO:0000313" key="3">
    <source>
        <dbReference type="EMBL" id="GAB52997.1"/>
    </source>
</evidence>
<dbReference type="Pfam" id="PF14559">
    <property type="entry name" value="TPR_19"/>
    <property type="match status" value="1"/>
</dbReference>
<dbReference type="Gene3D" id="1.25.40.10">
    <property type="entry name" value="Tetratricopeptide repeat domain"/>
    <property type="match status" value="1"/>
</dbReference>
<dbReference type="InterPro" id="IPR023870">
    <property type="entry name" value="PGA_export_porin_PgaA"/>
</dbReference>
<name>H5V4T9_ATLHE</name>
<dbReference type="InterPro" id="IPR049003">
    <property type="entry name" value="PgaA_barrel"/>
</dbReference>
<sequence length="701" mass="79910">MKKRFSESAQIWKFLTEKDAANVVYQEGYVQTLAESGDHRLAIKKMDSLLKQHPDNRHYLMAAYVYRLAGRHEEELFMTTLAMNTRSAKKEDVGLYHRALKDNQLASVALNDNTSGTDPEARADYAAELVRLAFTPSRSEQERYEIADRALAAYEAMLNEWQNKKGFEPYYKRAAVDQLGALLARDKHQDVISKKTRLEREGIMLPEYAQYWVASAYLHEKKPQDASALLKEIFYKDGNVKRDLSESQKSDMFYSYLEKGDFRSAYLLTDNILKNTPAHRYMPGSPTPLANEQWLQGQLFLVELYKYNNDLQTADRMLSKLSQQAPGNQGLKVDYASLLMARGMPRQAEEELKKAELLEPTNINLEIEQSYVALELQEWDDAEALLDDVLKRAPQNPAVKNLKRAHDIHHSAELRVAGTKNLDSNSPDSGKHDSSFEAVLYSPPVAQNWRAFVGFGLIDSHFPEGDGKFNDGLTGLEWRSRDLWMEGEVSSRKIEHGRKTGARFSARYDIDDHFSIGTNVERISGKTPSRALKHGITANSGEVLVNWHKNEGANASFSYSFADFSDENKRSEFSLGGAKKIWANHSTQVNVTMEMYYGQNKRLDTPYYNPQKIIDVLPAIEVSNTLYENYSTNLTQQVSAGVGNRWEKEYGNGAMTQLSYGQRFSWDDKHSIGANVSWTKRPYDGKREHNLAIELDMTVRF</sequence>
<dbReference type="eggNOG" id="COG0457">
    <property type="taxonomic scope" value="Bacteria"/>
</dbReference>
<proteinExistence type="predicted"/>
<dbReference type="Pfam" id="PF21197">
    <property type="entry name" value="PgaA_barrel"/>
    <property type="match status" value="1"/>
</dbReference>
<keyword evidence="4" id="KW-1185">Reference proteome</keyword>
<dbReference type="AlphaFoldDB" id="H5V4T9"/>